<reference evidence="2 3" key="1">
    <citation type="submission" date="2017-07" db="EMBL/GenBank/DDBJ databases">
        <authorList>
            <person name="Talla V."/>
            <person name="Backstrom N."/>
        </authorList>
    </citation>
    <scope>NUCLEOTIDE SEQUENCE [LARGE SCALE GENOMIC DNA]</scope>
</reference>
<proteinExistence type="predicted"/>
<name>A0A5E4R249_9NEOP</name>
<organism evidence="2 3">
    <name type="scientific">Leptidea sinapis</name>
    <dbReference type="NCBI Taxonomy" id="189913"/>
    <lineage>
        <taxon>Eukaryota</taxon>
        <taxon>Metazoa</taxon>
        <taxon>Ecdysozoa</taxon>
        <taxon>Arthropoda</taxon>
        <taxon>Hexapoda</taxon>
        <taxon>Insecta</taxon>
        <taxon>Pterygota</taxon>
        <taxon>Neoptera</taxon>
        <taxon>Endopterygota</taxon>
        <taxon>Lepidoptera</taxon>
        <taxon>Glossata</taxon>
        <taxon>Ditrysia</taxon>
        <taxon>Papilionoidea</taxon>
        <taxon>Pieridae</taxon>
        <taxon>Dismorphiinae</taxon>
        <taxon>Leptidea</taxon>
    </lineage>
</organism>
<dbReference type="PROSITE" id="PS51257">
    <property type="entry name" value="PROKAR_LIPOPROTEIN"/>
    <property type="match status" value="1"/>
</dbReference>
<evidence type="ECO:0000313" key="2">
    <source>
        <dbReference type="EMBL" id="VVD03517.1"/>
    </source>
</evidence>
<feature type="region of interest" description="Disordered" evidence="1">
    <location>
        <begin position="1"/>
        <end position="21"/>
    </location>
</feature>
<evidence type="ECO:0000313" key="3">
    <source>
        <dbReference type="Proteomes" id="UP000324832"/>
    </source>
</evidence>
<sequence>MFSSNRLVTGPGVSGASCGAGPHATRCWRLTLARSHTSALTQDRRLTRLRRSPGLRAVQRHSETKTELIVAASLQ</sequence>
<dbReference type="AlphaFoldDB" id="A0A5E4R249"/>
<accession>A0A5E4R249</accession>
<dbReference type="EMBL" id="FZQP02006779">
    <property type="protein sequence ID" value="VVD03517.1"/>
    <property type="molecule type" value="Genomic_DNA"/>
</dbReference>
<gene>
    <name evidence="2" type="ORF">LSINAPIS_LOCUS13499</name>
</gene>
<evidence type="ECO:0000256" key="1">
    <source>
        <dbReference type="SAM" id="MobiDB-lite"/>
    </source>
</evidence>
<keyword evidence="3" id="KW-1185">Reference proteome</keyword>
<dbReference type="Proteomes" id="UP000324832">
    <property type="component" value="Unassembled WGS sequence"/>
</dbReference>
<protein>
    <submittedName>
        <fullName evidence="2">Uncharacterized protein</fullName>
    </submittedName>
</protein>